<evidence type="ECO:0000313" key="1">
    <source>
        <dbReference type="EMBL" id="TBU59785.1"/>
    </source>
</evidence>
<dbReference type="EMBL" id="ML145110">
    <property type="protein sequence ID" value="TBU59785.1"/>
    <property type="molecule type" value="Genomic_DNA"/>
</dbReference>
<name>A0A4Q9PYQ1_9APHY</name>
<accession>A0A4Q9PYQ1</accession>
<dbReference type="AlphaFoldDB" id="A0A4Q9PYQ1"/>
<evidence type="ECO:0000313" key="2">
    <source>
        <dbReference type="Proteomes" id="UP000292082"/>
    </source>
</evidence>
<gene>
    <name evidence="1" type="ORF">BD310DRAFT_371311</name>
</gene>
<protein>
    <submittedName>
        <fullName evidence="1">Uncharacterized protein</fullName>
    </submittedName>
</protein>
<proteinExistence type="predicted"/>
<organism evidence="1 2">
    <name type="scientific">Dichomitus squalens</name>
    <dbReference type="NCBI Taxonomy" id="114155"/>
    <lineage>
        <taxon>Eukaryota</taxon>
        <taxon>Fungi</taxon>
        <taxon>Dikarya</taxon>
        <taxon>Basidiomycota</taxon>
        <taxon>Agaricomycotina</taxon>
        <taxon>Agaricomycetes</taxon>
        <taxon>Polyporales</taxon>
        <taxon>Polyporaceae</taxon>
        <taxon>Dichomitus</taxon>
    </lineage>
</organism>
<dbReference type="Proteomes" id="UP000292082">
    <property type="component" value="Unassembled WGS sequence"/>
</dbReference>
<keyword evidence="2" id="KW-1185">Reference proteome</keyword>
<reference evidence="1 2" key="1">
    <citation type="submission" date="2019-01" db="EMBL/GenBank/DDBJ databases">
        <title>Draft genome sequences of three monokaryotic isolates of the white-rot basidiomycete fungus Dichomitus squalens.</title>
        <authorList>
            <consortium name="DOE Joint Genome Institute"/>
            <person name="Lopez S.C."/>
            <person name="Andreopoulos B."/>
            <person name="Pangilinan J."/>
            <person name="Lipzen A."/>
            <person name="Riley R."/>
            <person name="Ahrendt S."/>
            <person name="Ng V."/>
            <person name="Barry K."/>
            <person name="Daum C."/>
            <person name="Grigoriev I.V."/>
            <person name="Hilden K.S."/>
            <person name="Makela M.R."/>
            <person name="de Vries R.P."/>
        </authorList>
    </citation>
    <scope>NUCLEOTIDE SEQUENCE [LARGE SCALE GENOMIC DNA]</scope>
    <source>
        <strain evidence="1 2">CBS 464.89</strain>
    </source>
</reference>
<sequence>MLRRSTTRAEDIPSLIDVIYAVDELTSRVATFARLTCSRRHHCPGWPPRVASLTTPFRLRAMCPAVDMDMDNDYRKHVCCVFPPLSRPRSSYRRGYWMQHALSRGRASQEHAMYCARPVVVTCDPRACCHSCCSTSVVQYVYIVFSSGRMYRELAAYV</sequence>